<name>A0A0D6QRU3_ARACU</name>
<dbReference type="AlphaFoldDB" id="A0A0D6QRU3"/>
<dbReference type="NCBIfam" id="TIGR00369">
    <property type="entry name" value="unchar_dom_1"/>
    <property type="match status" value="1"/>
</dbReference>
<evidence type="ECO:0000259" key="2">
    <source>
        <dbReference type="Pfam" id="PF03061"/>
    </source>
</evidence>
<evidence type="ECO:0000313" key="3">
    <source>
        <dbReference type="EMBL" id="JAG93039.1"/>
    </source>
</evidence>
<feature type="domain" description="Thioesterase" evidence="2">
    <location>
        <begin position="60"/>
        <end position="130"/>
    </location>
</feature>
<dbReference type="SUPFAM" id="SSF54637">
    <property type="entry name" value="Thioesterase/thiol ester dehydrase-isomerase"/>
    <property type="match status" value="1"/>
</dbReference>
<reference evidence="3" key="1">
    <citation type="submission" date="2015-03" db="EMBL/GenBank/DDBJ databases">
        <title>A transcriptome of Araucaria cunninghamii, an australian fine timber species.</title>
        <authorList>
            <person name="Jing Yi C.J.Y."/>
            <person name="Yin San L.Y.S."/>
            <person name="Abdul Karim S.S."/>
            <person name="Wan Azmi N.N."/>
            <person name="Hercus R.R."/>
            <person name="Croft L.L."/>
        </authorList>
    </citation>
    <scope>NUCLEOTIDE SEQUENCE</scope>
    <source>
        <strain evidence="3">MI0301</strain>
        <tissue evidence="3">Leaf</tissue>
    </source>
</reference>
<dbReference type="EMBL" id="GCKF01049271">
    <property type="protein sequence ID" value="JAG93039.1"/>
    <property type="molecule type" value="Transcribed_RNA"/>
</dbReference>
<protein>
    <recommendedName>
        <fullName evidence="2">Thioesterase domain-containing protein</fullName>
    </recommendedName>
</protein>
<proteinExistence type="predicted"/>
<dbReference type="GO" id="GO:0042372">
    <property type="term" value="P:phylloquinone biosynthetic process"/>
    <property type="evidence" value="ECO:0007669"/>
    <property type="project" value="TreeGrafter"/>
</dbReference>
<dbReference type="Gene3D" id="3.10.129.10">
    <property type="entry name" value="Hotdog Thioesterase"/>
    <property type="match status" value="1"/>
</dbReference>
<dbReference type="PANTHER" id="PTHR43240">
    <property type="entry name" value="1,4-DIHYDROXY-2-NAPHTHOYL-COA THIOESTERASE 1"/>
    <property type="match status" value="1"/>
</dbReference>
<dbReference type="InterPro" id="IPR006683">
    <property type="entry name" value="Thioestr_dom"/>
</dbReference>
<dbReference type="CDD" id="cd03443">
    <property type="entry name" value="PaaI_thioesterase"/>
    <property type="match status" value="1"/>
</dbReference>
<sequence>MASLAVETGKNEDWKKGDRDAPYGHRLSPVLKYIGFELETVTPTCIQGRFKVSERSAQTYGVLHGGISALIAESLASFAAFVASGFQQVAGVELSISHLQPASLGLEIEVKTTPIHIGRRLHVWEVKFISVTRSPNGLPKRESSKTSEPGLIAVSKLTVTVLPSNPAAKSQGDKRIPSKL</sequence>
<dbReference type="InterPro" id="IPR003736">
    <property type="entry name" value="PAAI_dom"/>
</dbReference>
<dbReference type="InterPro" id="IPR029069">
    <property type="entry name" value="HotDog_dom_sf"/>
</dbReference>
<dbReference type="PANTHER" id="PTHR43240:SF5">
    <property type="entry name" value="1,4-DIHYDROXY-2-NAPHTHOYL-COA THIOESTERASE 1"/>
    <property type="match status" value="1"/>
</dbReference>
<accession>A0A0D6QRU3</accession>
<dbReference type="Pfam" id="PF03061">
    <property type="entry name" value="4HBT"/>
    <property type="match status" value="1"/>
</dbReference>
<keyword evidence="1" id="KW-0378">Hydrolase</keyword>
<evidence type="ECO:0000256" key="1">
    <source>
        <dbReference type="ARBA" id="ARBA00022801"/>
    </source>
</evidence>
<organism evidence="3">
    <name type="scientific">Araucaria cunninghamii</name>
    <name type="common">Hoop pine</name>
    <name type="synonym">Moreton Bay pine</name>
    <dbReference type="NCBI Taxonomy" id="56994"/>
    <lineage>
        <taxon>Eukaryota</taxon>
        <taxon>Viridiplantae</taxon>
        <taxon>Streptophyta</taxon>
        <taxon>Embryophyta</taxon>
        <taxon>Tracheophyta</taxon>
        <taxon>Spermatophyta</taxon>
        <taxon>Pinopsida</taxon>
        <taxon>Pinidae</taxon>
        <taxon>Conifers II</taxon>
        <taxon>Araucariales</taxon>
        <taxon>Araucariaceae</taxon>
        <taxon>Araucaria</taxon>
    </lineage>
</organism>
<dbReference type="GO" id="GO:0061522">
    <property type="term" value="F:1,4-dihydroxy-2-naphthoyl-CoA thioesterase activity"/>
    <property type="evidence" value="ECO:0007669"/>
    <property type="project" value="TreeGrafter"/>
</dbReference>
<dbReference type="GO" id="GO:0005777">
    <property type="term" value="C:peroxisome"/>
    <property type="evidence" value="ECO:0007669"/>
    <property type="project" value="TreeGrafter"/>
</dbReference>